<dbReference type="OrthoDB" id="9787658at2"/>
<dbReference type="InterPro" id="IPR042099">
    <property type="entry name" value="ANL_N_sf"/>
</dbReference>
<comment type="caution">
    <text evidence="3">The sequence shown here is derived from an EMBL/GenBank/DDBJ whole genome shotgun (WGS) entry which is preliminary data.</text>
</comment>
<dbReference type="InterPro" id="IPR050237">
    <property type="entry name" value="ATP-dep_AMP-bd_enzyme"/>
</dbReference>
<evidence type="ECO:0000313" key="3">
    <source>
        <dbReference type="EMBL" id="PTU31392.1"/>
    </source>
</evidence>
<dbReference type="Proteomes" id="UP000244248">
    <property type="component" value="Unassembled WGS sequence"/>
</dbReference>
<dbReference type="PANTHER" id="PTHR43767">
    <property type="entry name" value="LONG-CHAIN-FATTY-ACID--COA LIGASE"/>
    <property type="match status" value="1"/>
</dbReference>
<sequence length="424" mass="45200">MAASTLPLITAYHPSAVLAWRADGPVTQGTFAAEALALAQQLPQGRYAINLCEDRYRFMLGLAAVCLRGQSNLLPASNAPAVVEALLQRYPESYVLNDSMAVASAGKIPARAPRIAADHVAAIAFTSGSTGEPQAHAKSWRVLMRTAQLARKVFLPDIDAVNVVATVPPQHMYGLETSVFFALAANCASHHAKPFFPADIRDALAAVPAPRLLISTPIHLRALMSSGIVLPPVQLIISATAPLTAELATQLEHALGAPVREIYGCTEAGSMASRRSCETDQWQLHPRMRISSQQDAVSISGAHLSEAITVADDVEISSARRFRLIGRNADMLKVAGKRASLSDLTQKLLAVPGVEDGILFLPDGAARPAALVVAPSLAESEILRALAPQVDAVFLPRPLRKVAQLPRNELGKLPYARLMELLAS</sequence>
<gene>
    <name evidence="3" type="ORF">CJD38_08600</name>
</gene>
<evidence type="ECO:0000259" key="2">
    <source>
        <dbReference type="Pfam" id="PF00501"/>
    </source>
</evidence>
<keyword evidence="4" id="KW-1185">Reference proteome</keyword>
<dbReference type="SUPFAM" id="SSF56801">
    <property type="entry name" value="Acetyl-CoA synthetase-like"/>
    <property type="match status" value="1"/>
</dbReference>
<evidence type="ECO:0000313" key="4">
    <source>
        <dbReference type="Proteomes" id="UP000244248"/>
    </source>
</evidence>
<dbReference type="GO" id="GO:0016874">
    <property type="term" value="F:ligase activity"/>
    <property type="evidence" value="ECO:0007669"/>
    <property type="project" value="UniProtKB-KW"/>
</dbReference>
<dbReference type="Gene3D" id="3.40.50.12780">
    <property type="entry name" value="N-terminal domain of ligase-like"/>
    <property type="match status" value="1"/>
</dbReference>
<dbReference type="InterPro" id="IPR045851">
    <property type="entry name" value="AMP-bd_C_sf"/>
</dbReference>
<keyword evidence="1 3" id="KW-0436">Ligase</keyword>
<protein>
    <submittedName>
        <fullName evidence="3">AMP-ligase</fullName>
    </submittedName>
</protein>
<dbReference type="InterPro" id="IPR000873">
    <property type="entry name" value="AMP-dep_synth/lig_dom"/>
</dbReference>
<dbReference type="Pfam" id="PF00501">
    <property type="entry name" value="AMP-binding"/>
    <property type="match status" value="1"/>
</dbReference>
<accession>A0A2T5MFQ4</accession>
<dbReference type="EMBL" id="QANS01000003">
    <property type="protein sequence ID" value="PTU31392.1"/>
    <property type="molecule type" value="Genomic_DNA"/>
</dbReference>
<organism evidence="3 4">
    <name type="scientific">Stenotrophobium rhamnosiphilum</name>
    <dbReference type="NCBI Taxonomy" id="2029166"/>
    <lineage>
        <taxon>Bacteria</taxon>
        <taxon>Pseudomonadati</taxon>
        <taxon>Pseudomonadota</taxon>
        <taxon>Gammaproteobacteria</taxon>
        <taxon>Nevskiales</taxon>
        <taxon>Nevskiaceae</taxon>
        <taxon>Stenotrophobium</taxon>
    </lineage>
</organism>
<feature type="domain" description="AMP-dependent synthetase/ligase" evidence="2">
    <location>
        <begin position="108"/>
        <end position="274"/>
    </location>
</feature>
<evidence type="ECO:0000256" key="1">
    <source>
        <dbReference type="ARBA" id="ARBA00022598"/>
    </source>
</evidence>
<reference evidence="3 4" key="1">
    <citation type="submission" date="2018-04" db="EMBL/GenBank/DDBJ databases">
        <title>Novel species isolated from glacier.</title>
        <authorList>
            <person name="Liu Q."/>
            <person name="Xin Y.-H."/>
        </authorList>
    </citation>
    <scope>NUCLEOTIDE SEQUENCE [LARGE SCALE GENOMIC DNA]</scope>
    <source>
        <strain evidence="3 4">GT1R17</strain>
    </source>
</reference>
<dbReference type="RefSeq" id="WP_107939935.1">
    <property type="nucleotide sequence ID" value="NZ_QANS01000003.1"/>
</dbReference>
<dbReference type="Gene3D" id="3.30.300.30">
    <property type="match status" value="1"/>
</dbReference>
<proteinExistence type="predicted"/>
<dbReference type="PANTHER" id="PTHR43767:SF8">
    <property type="entry name" value="LONG-CHAIN-FATTY-ACID--COA LIGASE"/>
    <property type="match status" value="1"/>
</dbReference>
<name>A0A2T5MFQ4_9GAMM</name>
<dbReference type="AlphaFoldDB" id="A0A2T5MFQ4"/>